<dbReference type="EMBL" id="GBHO01022574">
    <property type="protein sequence ID" value="JAG21030.1"/>
    <property type="molecule type" value="Transcribed_RNA"/>
</dbReference>
<sequence length="164" mass="19394">MLSFLLVWYLGVHLDERLTFDQKISKLVRRIQWRTKLLNPLLGLHSPLKLTCKRSVYVTLTWPIWHMSAVWKQGFASNSQVKRIQTQQNKILRKITNAPVYVQNSVIHRDLEIPEVQKVIEAYYSRLHAVFDSHHNPTFENFTDLIKNAGEPRRLKRKRPANLL</sequence>
<evidence type="ECO:0000313" key="2">
    <source>
        <dbReference type="EMBL" id="JAG21030.1"/>
    </source>
</evidence>
<keyword evidence="2" id="KW-0548">Nucleotidyltransferase</keyword>
<name>A0A0A9XUS8_LYGHE</name>
<reference evidence="2" key="1">
    <citation type="journal article" date="2014" name="PLoS ONE">
        <title>Transcriptome-Based Identification of ABC Transporters in the Western Tarnished Plant Bug Lygus hesperus.</title>
        <authorList>
            <person name="Hull J.J."/>
            <person name="Chaney K."/>
            <person name="Geib S.M."/>
            <person name="Fabrick J.A."/>
            <person name="Brent C.S."/>
            <person name="Walsh D."/>
            <person name="Lavine L.C."/>
        </authorList>
    </citation>
    <scope>NUCLEOTIDE SEQUENCE</scope>
</reference>
<gene>
    <name evidence="2" type="primary">RTase_102</name>
    <name evidence="2" type="ORF">CM83_377</name>
</gene>
<keyword evidence="2" id="KW-0695">RNA-directed DNA polymerase</keyword>
<protein>
    <submittedName>
        <fullName evidence="2">Putative RNA-directed DNA polymerase from transposon BS</fullName>
    </submittedName>
</protein>
<reference evidence="2" key="2">
    <citation type="submission" date="2014-07" db="EMBL/GenBank/DDBJ databases">
        <authorList>
            <person name="Hull J."/>
        </authorList>
    </citation>
    <scope>NUCLEOTIDE SEQUENCE</scope>
</reference>
<dbReference type="AlphaFoldDB" id="A0A0A9XUS8"/>
<feature type="signal peptide" evidence="1">
    <location>
        <begin position="1"/>
        <end position="17"/>
    </location>
</feature>
<keyword evidence="2" id="KW-0808">Transferase</keyword>
<accession>A0A0A9XUS8</accession>
<feature type="chain" id="PRO_5002054604" evidence="1">
    <location>
        <begin position="18"/>
        <end position="164"/>
    </location>
</feature>
<keyword evidence="1" id="KW-0732">Signal</keyword>
<evidence type="ECO:0000256" key="1">
    <source>
        <dbReference type="SAM" id="SignalP"/>
    </source>
</evidence>
<proteinExistence type="predicted"/>
<organism evidence="2">
    <name type="scientific">Lygus hesperus</name>
    <name type="common">Western plant bug</name>
    <dbReference type="NCBI Taxonomy" id="30085"/>
    <lineage>
        <taxon>Eukaryota</taxon>
        <taxon>Metazoa</taxon>
        <taxon>Ecdysozoa</taxon>
        <taxon>Arthropoda</taxon>
        <taxon>Hexapoda</taxon>
        <taxon>Insecta</taxon>
        <taxon>Pterygota</taxon>
        <taxon>Neoptera</taxon>
        <taxon>Paraneoptera</taxon>
        <taxon>Hemiptera</taxon>
        <taxon>Heteroptera</taxon>
        <taxon>Panheteroptera</taxon>
        <taxon>Cimicomorpha</taxon>
        <taxon>Miridae</taxon>
        <taxon>Mirini</taxon>
        <taxon>Lygus</taxon>
    </lineage>
</organism>
<dbReference type="GO" id="GO:0003964">
    <property type="term" value="F:RNA-directed DNA polymerase activity"/>
    <property type="evidence" value="ECO:0007669"/>
    <property type="project" value="UniProtKB-KW"/>
</dbReference>